<evidence type="ECO:0000256" key="1">
    <source>
        <dbReference type="SAM" id="MobiDB-lite"/>
    </source>
</evidence>
<dbReference type="InterPro" id="IPR051342">
    <property type="entry name" value="PDZ_scaffold"/>
</dbReference>
<dbReference type="InterPro" id="IPR036034">
    <property type="entry name" value="PDZ_sf"/>
</dbReference>
<dbReference type="SMART" id="SM00228">
    <property type="entry name" value="PDZ"/>
    <property type="match status" value="1"/>
</dbReference>
<reference evidence="3" key="1">
    <citation type="submission" date="2018-11" db="EMBL/GenBank/DDBJ databases">
        <authorList>
            <consortium name="Pathogen Informatics"/>
        </authorList>
    </citation>
    <scope>NUCLEOTIDE SEQUENCE</scope>
</reference>
<sequence>MESSFAIGPLHMTQLPASTRPLKPGRDTEIEINCKDCEGLGVSFIGGSETSLVRLIVNAARLRPAVFPEGAAARDGRLRPGDQLLSVNGVSLSGQPYLIVLECLSQAVAKAVVGQSRAAPITTAANQTSNSHVANAVVAHRSSLASSTPDTTTPPSGGSGSGIGASTPVVTETSQYSVLLLLHRLSEPRDKWYDQEETVELVKKPGRGLGICITGRCCVCREESLDEASLADSEKENAHVGTATGNRVLQKKTDMIRPQQTTVCQHKMGVLISETTAVGSQIYLIHIS</sequence>
<dbReference type="InterPro" id="IPR001478">
    <property type="entry name" value="PDZ"/>
</dbReference>
<name>A0A3S4ZTW5_9PLAT</name>
<gene>
    <name evidence="3" type="ORF">PXEA_LOCUS429</name>
</gene>
<dbReference type="SUPFAM" id="SSF50156">
    <property type="entry name" value="PDZ domain-like"/>
    <property type="match status" value="1"/>
</dbReference>
<dbReference type="PROSITE" id="PS50106">
    <property type="entry name" value="PDZ"/>
    <property type="match status" value="1"/>
</dbReference>
<feature type="domain" description="PDZ" evidence="2">
    <location>
        <begin position="29"/>
        <end position="94"/>
    </location>
</feature>
<dbReference type="Pfam" id="PF00595">
    <property type="entry name" value="PDZ"/>
    <property type="match status" value="1"/>
</dbReference>
<dbReference type="PANTHER" id="PTHR19964">
    <property type="entry name" value="MULTIPLE PDZ DOMAIN PROTEIN"/>
    <property type="match status" value="1"/>
</dbReference>
<comment type="caution">
    <text evidence="3">The sequence shown here is derived from an EMBL/GenBank/DDBJ whole genome shotgun (WGS) entry which is preliminary data.</text>
</comment>
<protein>
    <recommendedName>
        <fullName evidence="2">PDZ domain-containing protein</fullName>
    </recommendedName>
</protein>
<dbReference type="Gene3D" id="2.30.42.10">
    <property type="match status" value="1"/>
</dbReference>
<evidence type="ECO:0000313" key="4">
    <source>
        <dbReference type="Proteomes" id="UP000784294"/>
    </source>
</evidence>
<accession>A0A3S4ZTW5</accession>
<dbReference type="OrthoDB" id="6022711at2759"/>
<dbReference type="AlphaFoldDB" id="A0A3S4ZTW5"/>
<feature type="compositionally biased region" description="Low complexity" evidence="1">
    <location>
        <begin position="142"/>
        <end position="156"/>
    </location>
</feature>
<dbReference type="Proteomes" id="UP000784294">
    <property type="component" value="Unassembled WGS sequence"/>
</dbReference>
<dbReference type="PANTHER" id="PTHR19964:SF84">
    <property type="entry name" value="LIGAND OF NUMB PROTEIN X 2-LIKE ISOFORM X1"/>
    <property type="match status" value="1"/>
</dbReference>
<proteinExistence type="predicted"/>
<keyword evidence="4" id="KW-1185">Reference proteome</keyword>
<organism evidence="3 4">
    <name type="scientific">Protopolystoma xenopodis</name>
    <dbReference type="NCBI Taxonomy" id="117903"/>
    <lineage>
        <taxon>Eukaryota</taxon>
        <taxon>Metazoa</taxon>
        <taxon>Spiralia</taxon>
        <taxon>Lophotrochozoa</taxon>
        <taxon>Platyhelminthes</taxon>
        <taxon>Monogenea</taxon>
        <taxon>Polyopisthocotylea</taxon>
        <taxon>Polystomatidea</taxon>
        <taxon>Polystomatidae</taxon>
        <taxon>Protopolystoma</taxon>
    </lineage>
</organism>
<evidence type="ECO:0000259" key="2">
    <source>
        <dbReference type="PROSITE" id="PS50106"/>
    </source>
</evidence>
<feature type="region of interest" description="Disordered" evidence="1">
    <location>
        <begin position="142"/>
        <end position="167"/>
    </location>
</feature>
<evidence type="ECO:0000313" key="3">
    <source>
        <dbReference type="EMBL" id="VEL06989.1"/>
    </source>
</evidence>
<dbReference type="EMBL" id="CAAALY010000773">
    <property type="protein sequence ID" value="VEL06989.1"/>
    <property type="molecule type" value="Genomic_DNA"/>
</dbReference>